<reference evidence="1" key="1">
    <citation type="journal article" date="2019" name="Environ. Microbiol.">
        <title>Fungal ecological strategies reflected in gene transcription - a case study of two litter decomposers.</title>
        <authorList>
            <person name="Barbi F."/>
            <person name="Kohler A."/>
            <person name="Barry K."/>
            <person name="Baskaran P."/>
            <person name="Daum C."/>
            <person name="Fauchery L."/>
            <person name="Ihrmark K."/>
            <person name="Kuo A."/>
            <person name="LaButti K."/>
            <person name="Lipzen A."/>
            <person name="Morin E."/>
            <person name="Grigoriev I.V."/>
            <person name="Henrissat B."/>
            <person name="Lindahl B."/>
            <person name="Martin F."/>
        </authorList>
    </citation>
    <scope>NUCLEOTIDE SEQUENCE</scope>
    <source>
        <strain evidence="1">JB14</strain>
    </source>
</reference>
<dbReference type="EMBL" id="ML769704">
    <property type="protein sequence ID" value="KAE9389255.1"/>
    <property type="molecule type" value="Genomic_DNA"/>
</dbReference>
<name>A0A6A4GW14_9AGAR</name>
<keyword evidence="2" id="KW-1185">Reference proteome</keyword>
<dbReference type="OrthoDB" id="3184970at2759"/>
<proteinExistence type="predicted"/>
<dbReference type="Proteomes" id="UP000799118">
    <property type="component" value="Unassembled WGS sequence"/>
</dbReference>
<gene>
    <name evidence="1" type="ORF">BT96DRAFT_980771</name>
</gene>
<evidence type="ECO:0000313" key="1">
    <source>
        <dbReference type="EMBL" id="KAE9389255.1"/>
    </source>
</evidence>
<protein>
    <recommendedName>
        <fullName evidence="3">BTB domain-containing protein</fullName>
    </recommendedName>
</protein>
<organism evidence="1 2">
    <name type="scientific">Gymnopus androsaceus JB14</name>
    <dbReference type="NCBI Taxonomy" id="1447944"/>
    <lineage>
        <taxon>Eukaryota</taxon>
        <taxon>Fungi</taxon>
        <taxon>Dikarya</taxon>
        <taxon>Basidiomycota</taxon>
        <taxon>Agaricomycotina</taxon>
        <taxon>Agaricomycetes</taxon>
        <taxon>Agaricomycetidae</taxon>
        <taxon>Agaricales</taxon>
        <taxon>Marasmiineae</taxon>
        <taxon>Omphalotaceae</taxon>
        <taxon>Gymnopus</taxon>
    </lineage>
</organism>
<accession>A0A6A4GW14</accession>
<dbReference type="AlphaFoldDB" id="A0A6A4GW14"/>
<sequence length="272" mass="30845">MLYVDNMDIFPCKPIFSFISICPSFNAKDANVYIRSSDNVLFGLHVANIEIVTGGFPFDSSYSTVPGVPDLPEPAALLERLFAYFYPDFPDIEFTDFPTFRDLLDFAESAARYHIRPARGISKEFLRRYVLNHPREILAFAAKHNYYSLVREIAGTEFMNTSLAEIKELLRNDHLYAIWSQHKDLRMSAIMQAQSCSDHAHSGTSCATWSPLKSDILLQLNRPSVLESRWDVSQLFAPYRANAKHDCCFSALAEWEELVAAIAANLPPFSLS</sequence>
<evidence type="ECO:0000313" key="2">
    <source>
        <dbReference type="Proteomes" id="UP000799118"/>
    </source>
</evidence>
<evidence type="ECO:0008006" key="3">
    <source>
        <dbReference type="Google" id="ProtNLM"/>
    </source>
</evidence>